<feature type="region of interest" description="Disordered" evidence="1">
    <location>
        <begin position="71"/>
        <end position="93"/>
    </location>
</feature>
<keyword evidence="3" id="KW-1185">Reference proteome</keyword>
<gene>
    <name evidence="2" type="ORF">L210DRAFT_3647669</name>
</gene>
<reference evidence="2" key="2">
    <citation type="journal article" date="2020" name="Nat. Commun.">
        <title>Large-scale genome sequencing of mycorrhizal fungi provides insights into the early evolution of symbiotic traits.</title>
        <authorList>
            <person name="Miyauchi S."/>
            <person name="Kiss E."/>
            <person name="Kuo A."/>
            <person name="Drula E."/>
            <person name="Kohler A."/>
            <person name="Sanchez-Garcia M."/>
            <person name="Morin E."/>
            <person name="Andreopoulos B."/>
            <person name="Barry K.W."/>
            <person name="Bonito G."/>
            <person name="Buee M."/>
            <person name="Carver A."/>
            <person name="Chen C."/>
            <person name="Cichocki N."/>
            <person name="Clum A."/>
            <person name="Culley D."/>
            <person name="Crous P.W."/>
            <person name="Fauchery L."/>
            <person name="Girlanda M."/>
            <person name="Hayes R.D."/>
            <person name="Keri Z."/>
            <person name="LaButti K."/>
            <person name="Lipzen A."/>
            <person name="Lombard V."/>
            <person name="Magnuson J."/>
            <person name="Maillard F."/>
            <person name="Murat C."/>
            <person name="Nolan M."/>
            <person name="Ohm R.A."/>
            <person name="Pangilinan J."/>
            <person name="Pereira M.F."/>
            <person name="Perotto S."/>
            <person name="Peter M."/>
            <person name="Pfister S."/>
            <person name="Riley R."/>
            <person name="Sitrit Y."/>
            <person name="Stielow J.B."/>
            <person name="Szollosi G."/>
            <person name="Zifcakova L."/>
            <person name="Stursova M."/>
            <person name="Spatafora J.W."/>
            <person name="Tedersoo L."/>
            <person name="Vaario L.M."/>
            <person name="Yamada A."/>
            <person name="Yan M."/>
            <person name="Wang P."/>
            <person name="Xu J."/>
            <person name="Bruns T."/>
            <person name="Baldrian P."/>
            <person name="Vilgalys R."/>
            <person name="Dunand C."/>
            <person name="Henrissat B."/>
            <person name="Grigoriev I.V."/>
            <person name="Hibbett D."/>
            <person name="Nagy L.G."/>
            <person name="Martin F.M."/>
        </authorList>
    </citation>
    <scope>NUCLEOTIDE SEQUENCE</scope>
    <source>
        <strain evidence="2">BED1</strain>
    </source>
</reference>
<evidence type="ECO:0000256" key="1">
    <source>
        <dbReference type="SAM" id="MobiDB-lite"/>
    </source>
</evidence>
<comment type="caution">
    <text evidence="2">The sequence shown here is derived from an EMBL/GenBank/DDBJ whole genome shotgun (WGS) entry which is preliminary data.</text>
</comment>
<reference evidence="2" key="1">
    <citation type="submission" date="2019-10" db="EMBL/GenBank/DDBJ databases">
        <authorList>
            <consortium name="DOE Joint Genome Institute"/>
            <person name="Kuo A."/>
            <person name="Miyauchi S."/>
            <person name="Kiss E."/>
            <person name="Drula E."/>
            <person name="Kohler A."/>
            <person name="Sanchez-Garcia M."/>
            <person name="Andreopoulos B."/>
            <person name="Barry K.W."/>
            <person name="Bonito G."/>
            <person name="Buee M."/>
            <person name="Carver A."/>
            <person name="Chen C."/>
            <person name="Cichocki N."/>
            <person name="Clum A."/>
            <person name="Culley D."/>
            <person name="Crous P.W."/>
            <person name="Fauchery L."/>
            <person name="Girlanda M."/>
            <person name="Hayes R."/>
            <person name="Keri Z."/>
            <person name="LaButti K."/>
            <person name="Lipzen A."/>
            <person name="Lombard V."/>
            <person name="Magnuson J."/>
            <person name="Maillard F."/>
            <person name="Morin E."/>
            <person name="Murat C."/>
            <person name="Nolan M."/>
            <person name="Ohm R."/>
            <person name="Pangilinan J."/>
            <person name="Pereira M."/>
            <person name="Perotto S."/>
            <person name="Peter M."/>
            <person name="Riley R."/>
            <person name="Sitrit Y."/>
            <person name="Stielow B."/>
            <person name="Szollosi G."/>
            <person name="Zifcakova L."/>
            <person name="Stursova M."/>
            <person name="Spatafora J.W."/>
            <person name="Tedersoo L."/>
            <person name="Vaario L.-M."/>
            <person name="Yamada A."/>
            <person name="Yan M."/>
            <person name="Wang P."/>
            <person name="Xu J."/>
            <person name="Bruns T."/>
            <person name="Baldrian P."/>
            <person name="Vilgalys R."/>
            <person name="Henrissat B."/>
            <person name="Grigoriev I.V."/>
            <person name="Hibbett D."/>
            <person name="Nagy L.G."/>
            <person name="Martin F.M."/>
        </authorList>
    </citation>
    <scope>NUCLEOTIDE SEQUENCE</scope>
    <source>
        <strain evidence="2">BED1</strain>
    </source>
</reference>
<sequence>MLSKHLLPPDPSSIDPLSLMHSLDLLNSSLLLLNIDPALHPAVPSIPSSLRSSLTPPASILLLSSSDLSTSSSLSSNMDPGSRPLSTSLSSESTVSTTSSFSSISLPEGSSSQPARVTMADTLINPRYASQLCPIFVDHIADVHERAEQKCWHAQEVLQDKKRARKRVVAFSFTKNNEPPVTVDFQNRFSYPYFRLTAPVLDDLELVSSGPNGDKPCQAVHYFDSKFDTWVKMKVNSIIELS</sequence>
<proteinExistence type="predicted"/>
<dbReference type="AlphaFoldDB" id="A0AAD4BPM5"/>
<evidence type="ECO:0000313" key="3">
    <source>
        <dbReference type="Proteomes" id="UP001194468"/>
    </source>
</evidence>
<dbReference type="EMBL" id="WHUW01000020">
    <property type="protein sequence ID" value="KAF8436851.1"/>
    <property type="molecule type" value="Genomic_DNA"/>
</dbReference>
<accession>A0AAD4BPM5</accession>
<organism evidence="2 3">
    <name type="scientific">Boletus edulis BED1</name>
    <dbReference type="NCBI Taxonomy" id="1328754"/>
    <lineage>
        <taxon>Eukaryota</taxon>
        <taxon>Fungi</taxon>
        <taxon>Dikarya</taxon>
        <taxon>Basidiomycota</taxon>
        <taxon>Agaricomycotina</taxon>
        <taxon>Agaricomycetes</taxon>
        <taxon>Agaricomycetidae</taxon>
        <taxon>Boletales</taxon>
        <taxon>Boletineae</taxon>
        <taxon>Boletaceae</taxon>
        <taxon>Boletoideae</taxon>
        <taxon>Boletus</taxon>
    </lineage>
</organism>
<name>A0AAD4BPM5_BOLED</name>
<dbReference type="Proteomes" id="UP001194468">
    <property type="component" value="Unassembled WGS sequence"/>
</dbReference>
<protein>
    <submittedName>
        <fullName evidence="2">Uncharacterized protein</fullName>
    </submittedName>
</protein>
<evidence type="ECO:0000313" key="2">
    <source>
        <dbReference type="EMBL" id="KAF8436851.1"/>
    </source>
</evidence>